<keyword evidence="1" id="KW-0614">Plasmid</keyword>
<geneLocation type="plasmid" evidence="1 2">
    <name>unnamed2</name>
</geneLocation>
<organism evidence="1 2">
    <name type="scientific">Burkholderia glumae</name>
    <name type="common">Pseudomonas glumae</name>
    <dbReference type="NCBI Taxonomy" id="337"/>
    <lineage>
        <taxon>Bacteria</taxon>
        <taxon>Pseudomonadati</taxon>
        <taxon>Pseudomonadota</taxon>
        <taxon>Betaproteobacteria</taxon>
        <taxon>Burkholderiales</taxon>
        <taxon>Burkholderiaceae</taxon>
        <taxon>Burkholderia</taxon>
    </lineage>
</organism>
<proteinExistence type="predicted"/>
<name>A0ABY5BB92_BURGL</name>
<sequence length="157" mass="17464">MAMRVQGGGGVGVHRAAGAGCSHGEARPSRAARLLHPKEEHKNKFLRVDVLQTRLMDIGFDITQLSTWSTIDQLRILANTVKHADGGAGDQLKARRPEFFAPQHAKTEMVAMPFRYTRSVYRPMSGEDLYLTMADLRSYGRAAIDFWDEFADALESA</sequence>
<protein>
    <submittedName>
        <fullName evidence="1">Uncharacterized protein</fullName>
    </submittedName>
</protein>
<evidence type="ECO:0000313" key="2">
    <source>
        <dbReference type="Proteomes" id="UP001056386"/>
    </source>
</evidence>
<gene>
    <name evidence="1" type="ORF">NFI99_13440</name>
</gene>
<keyword evidence="2" id="KW-1185">Reference proteome</keyword>
<reference evidence="1" key="1">
    <citation type="submission" date="2022-06" db="EMBL/GenBank/DDBJ databases">
        <title>Draft genome sequence of Burkholderia glumae strain GR20004 isolated from rice panicle showing bacterial panicle blight.</title>
        <authorList>
            <person name="Choi S.Y."/>
            <person name="Lee Y.H."/>
        </authorList>
    </citation>
    <scope>NUCLEOTIDE SEQUENCE</scope>
    <source>
        <strain evidence="1">GR20004</strain>
        <plasmid evidence="1">unnamed2</plasmid>
    </source>
</reference>
<accession>A0ABY5BB92</accession>
<dbReference type="RefSeq" id="WP_258898317.1">
    <property type="nucleotide sequence ID" value="NZ_CP033670.1"/>
</dbReference>
<dbReference type="EMBL" id="CP099585">
    <property type="protein sequence ID" value="USS44285.1"/>
    <property type="molecule type" value="Genomic_DNA"/>
</dbReference>
<evidence type="ECO:0000313" key="1">
    <source>
        <dbReference type="EMBL" id="USS44285.1"/>
    </source>
</evidence>
<dbReference type="Proteomes" id="UP001056386">
    <property type="component" value="Plasmid unnamed2"/>
</dbReference>